<comment type="caution">
    <text evidence="2">The sequence shown here is derived from an EMBL/GenBank/DDBJ whole genome shotgun (WGS) entry which is preliminary data.</text>
</comment>
<name>A0A1F7UT75_9BACT</name>
<dbReference type="CDD" id="cd00146">
    <property type="entry name" value="PKD"/>
    <property type="match status" value="1"/>
</dbReference>
<protein>
    <recommendedName>
        <fullName evidence="1">PKD domain-containing protein</fullName>
    </recommendedName>
</protein>
<gene>
    <name evidence="2" type="ORF">A2936_00520</name>
</gene>
<reference evidence="2 3" key="1">
    <citation type="journal article" date="2016" name="Nat. Commun.">
        <title>Thousands of microbial genomes shed light on interconnected biogeochemical processes in an aquifer system.</title>
        <authorList>
            <person name="Anantharaman K."/>
            <person name="Brown C.T."/>
            <person name="Hug L.A."/>
            <person name="Sharon I."/>
            <person name="Castelle C.J."/>
            <person name="Probst A.J."/>
            <person name="Thomas B.C."/>
            <person name="Singh A."/>
            <person name="Wilkins M.J."/>
            <person name="Karaoz U."/>
            <person name="Brodie E.L."/>
            <person name="Williams K.H."/>
            <person name="Hubbard S.S."/>
            <person name="Banfield J.F."/>
        </authorList>
    </citation>
    <scope>NUCLEOTIDE SEQUENCE [LARGE SCALE GENOMIC DNA]</scope>
</reference>
<dbReference type="Gene3D" id="2.60.40.10">
    <property type="entry name" value="Immunoglobulins"/>
    <property type="match status" value="3"/>
</dbReference>
<dbReference type="PROSITE" id="PS50093">
    <property type="entry name" value="PKD"/>
    <property type="match status" value="1"/>
</dbReference>
<dbReference type="Pfam" id="PF18911">
    <property type="entry name" value="PKD_4"/>
    <property type="match status" value="1"/>
</dbReference>
<feature type="domain" description="PKD" evidence="1">
    <location>
        <begin position="675"/>
        <end position="744"/>
    </location>
</feature>
<dbReference type="Proteomes" id="UP000176846">
    <property type="component" value="Unassembled WGS sequence"/>
</dbReference>
<accession>A0A1F7UT75</accession>
<evidence type="ECO:0000313" key="3">
    <source>
        <dbReference type="Proteomes" id="UP000176846"/>
    </source>
</evidence>
<dbReference type="EMBL" id="MGEK01000038">
    <property type="protein sequence ID" value="OGL80877.1"/>
    <property type="molecule type" value="Genomic_DNA"/>
</dbReference>
<dbReference type="SUPFAM" id="SSF49299">
    <property type="entry name" value="PKD domain"/>
    <property type="match status" value="2"/>
</dbReference>
<dbReference type="InterPro" id="IPR000601">
    <property type="entry name" value="PKD_dom"/>
</dbReference>
<dbReference type="InterPro" id="IPR013783">
    <property type="entry name" value="Ig-like_fold"/>
</dbReference>
<dbReference type="SMART" id="SM00089">
    <property type="entry name" value="PKD"/>
    <property type="match status" value="2"/>
</dbReference>
<sequence length="1255" mass="135538">MGVALTPTFTSATTSVNKPDLTIEDSFVEGGLLKFKYCNRGTGMEYNAIGSPANFYIKATTNGVSFDGRTNAAYLFGVPNVGQCKITDGYEPSRYGLTTWPSSMTVIAEADWQNSIAESNESNNTLTKAVIVSTTPSSIIVLSPNGGEQWAIGSGQSVRWSWSESTSTNHTVRLISAATGQIIANLGLGVDTRLGASGYSFIVPQVTPGNYKVRVCDDYLSGASGVCDDSDAPFSIVANISSEWIKEQVKCVFNGSNTEQKCYTTLETQIGCSGVNSCIVDNVPGWRGETITWKSSCGGYAYTTIDGQNEYATFQCSSVQPSITVLSPNGGEALQRGEGYSITWTHPITLLTPLVFDISLVPYQAPCPAGQVCTLMIQAPYTIVKNYYNKESSNGVYPWVIGNVQEAYRIVNDGAYYIQVCQSGTSICDQSDSYFKIVTSPTTFKEQVKCVFNGSNTEQTCYTASGEKQIGCSGINACIIDVAGYKGEQITWKSSCGGYAYTTMDGVSEYADFNCSVTPSITLLSPNGGETWIKGTTQAIKWQDNTGTISCPVGTNCILPVRYYDLKLVSYYPPCTGQVCPAYPYLAPYTIATGISGSLTSYSWSVGKIMNTYGNGEIAPDGSYTVQVCVSGSSTCDSSDSYFKIVSAAGPVILGVSGPQSLAVGQTGTWSVKASDSSGSPLTYSVLWGDEIAVPLDASRQSVTPPQQTATFTHAYQGAGNYTPTFTVTNQSGANAQASLSVVVGGGVAINTPPKITSVSAPTNLQVGEYSQFGFAAVDPDRDDLSWAVNWGETGISSAVACPVSPLPGEGKGRGYTTKYAWNTPGTYRVSVYVTDCHGGEDSDAFTVVVGGSERRTIVWQNLAWTPIDVGATAPDDGTWYTYGDELRQDGVTDRHYKVVANSMTPQTDYEVKTIVRLRDGRQVGLCGRMDDAGNGYCYAIGDYNDTFLAVFQGNDQNPEVATVSKNLIFDQNAEYILKLRLTGPRVQGKAYRLGQPEPAEWAIDFEDSRFKSGKVGLYSYGSRPAFSYLALGAMSGQPIPPPEPTPSPVSSRRDESVEGIERRASLLYDDRLAAILSELQLLRNLVQEQQTEIKYLKSLTSDLAVRSSQAEAAIKNFITYGVDENTKKLGAGERAAVMHSYKSAFDKLPETEEELTDAIKIANGRWPSEESTTAEARAKTEFKKIYGRNPNLKNQNDDAAVTIMAYGLRQRAENRNLRSEAQGIITFKWLYNRIPSSTEDWNIVQAITYSGAKR</sequence>
<evidence type="ECO:0000259" key="1">
    <source>
        <dbReference type="PROSITE" id="PS50093"/>
    </source>
</evidence>
<dbReference type="InterPro" id="IPR035986">
    <property type="entry name" value="PKD_dom_sf"/>
</dbReference>
<proteinExistence type="predicted"/>
<dbReference type="AlphaFoldDB" id="A0A1F7UT75"/>
<evidence type="ECO:0000313" key="2">
    <source>
        <dbReference type="EMBL" id="OGL80877.1"/>
    </source>
</evidence>
<dbReference type="Gene3D" id="2.60.120.560">
    <property type="entry name" value="Exo-inulinase, domain 1"/>
    <property type="match status" value="1"/>
</dbReference>
<organism evidence="2 3">
    <name type="scientific">Candidatus Uhrbacteria bacterium RIFCSPLOWO2_01_FULL_47_25</name>
    <dbReference type="NCBI Taxonomy" id="1802402"/>
    <lineage>
        <taxon>Bacteria</taxon>
        <taxon>Candidatus Uhriibacteriota</taxon>
    </lineage>
</organism>
<dbReference type="InterPro" id="IPR022409">
    <property type="entry name" value="PKD/Chitinase_dom"/>
</dbReference>